<organism evidence="4 5">
    <name type="scientific">Microbacterium oleivorans</name>
    <dbReference type="NCBI Taxonomy" id="273677"/>
    <lineage>
        <taxon>Bacteria</taxon>
        <taxon>Bacillati</taxon>
        <taxon>Actinomycetota</taxon>
        <taxon>Actinomycetes</taxon>
        <taxon>Micrococcales</taxon>
        <taxon>Microbacteriaceae</taxon>
        <taxon>Microbacterium</taxon>
    </lineage>
</organism>
<protein>
    <submittedName>
        <fullName evidence="4">EamA family transporter</fullName>
    </submittedName>
</protein>
<feature type="transmembrane region" description="Helical" evidence="2">
    <location>
        <begin position="181"/>
        <end position="201"/>
    </location>
</feature>
<feature type="transmembrane region" description="Helical" evidence="2">
    <location>
        <begin position="150"/>
        <end position="169"/>
    </location>
</feature>
<feature type="transmembrane region" description="Helical" evidence="2">
    <location>
        <begin position="46"/>
        <end position="63"/>
    </location>
</feature>
<dbReference type="GO" id="GO:0016020">
    <property type="term" value="C:membrane"/>
    <property type="evidence" value="ECO:0007669"/>
    <property type="project" value="InterPro"/>
</dbReference>
<dbReference type="InterPro" id="IPR037185">
    <property type="entry name" value="EmrE-like"/>
</dbReference>
<evidence type="ECO:0000259" key="3">
    <source>
        <dbReference type="Pfam" id="PF00892"/>
    </source>
</evidence>
<dbReference type="SUPFAM" id="SSF103481">
    <property type="entry name" value="Multidrug resistance efflux transporter EmrE"/>
    <property type="match status" value="1"/>
</dbReference>
<keyword evidence="2" id="KW-0812">Transmembrane</keyword>
<dbReference type="EMBL" id="CP058316">
    <property type="protein sequence ID" value="QLD13141.1"/>
    <property type="molecule type" value="Genomic_DNA"/>
</dbReference>
<name>A0A7D5IS48_9MICO</name>
<comment type="similarity">
    <text evidence="1">Belongs to the EamA transporter family.</text>
</comment>
<sequence>MGAVSLIVSGAAGSGVAARAACGINATARVKTAAPVIDRARRLNRLVIWISFLLACAVALFYSHRIREGFCAALSLAGVALLSLGPWGYFDLLGYMAALGAAAAFGLYTVFADKVGKAGSGLDGLALSVTVAAMVSLPFASPQIGKLDLPGFGVLVLSALVGVVIPYAVDTIAARVTSARVVGTLFATDPAMGALAGLVFLGQTITVTAVVGIAVVASAGALLIWTTDSQGRVSSGA</sequence>
<keyword evidence="2" id="KW-0472">Membrane</keyword>
<feature type="domain" description="EamA" evidence="3">
    <location>
        <begin position="93"/>
        <end position="224"/>
    </location>
</feature>
<dbReference type="InterPro" id="IPR000620">
    <property type="entry name" value="EamA_dom"/>
</dbReference>
<dbReference type="Proteomes" id="UP000509638">
    <property type="component" value="Chromosome"/>
</dbReference>
<feature type="transmembrane region" description="Helical" evidence="2">
    <location>
        <begin position="95"/>
        <end position="112"/>
    </location>
</feature>
<evidence type="ECO:0000256" key="2">
    <source>
        <dbReference type="SAM" id="Phobius"/>
    </source>
</evidence>
<evidence type="ECO:0000313" key="4">
    <source>
        <dbReference type="EMBL" id="QLD13141.1"/>
    </source>
</evidence>
<proteinExistence type="inferred from homology"/>
<feature type="transmembrane region" description="Helical" evidence="2">
    <location>
        <begin position="207"/>
        <end position="225"/>
    </location>
</feature>
<reference evidence="4 5" key="1">
    <citation type="submission" date="2020-06" db="EMBL/GenBank/DDBJ databases">
        <authorList>
            <person name="Jo H."/>
        </authorList>
    </citation>
    <scope>NUCLEOTIDE SEQUENCE [LARGE SCALE GENOMIC DNA]</scope>
    <source>
        <strain evidence="4 5">I46</strain>
    </source>
</reference>
<feature type="transmembrane region" description="Helical" evidence="2">
    <location>
        <begin position="70"/>
        <end position="89"/>
    </location>
</feature>
<evidence type="ECO:0000256" key="1">
    <source>
        <dbReference type="ARBA" id="ARBA00007362"/>
    </source>
</evidence>
<evidence type="ECO:0000313" key="5">
    <source>
        <dbReference type="Proteomes" id="UP000509638"/>
    </source>
</evidence>
<dbReference type="AlphaFoldDB" id="A0A7D5IS48"/>
<accession>A0A7D5IS48</accession>
<keyword evidence="2" id="KW-1133">Transmembrane helix</keyword>
<gene>
    <name evidence="4" type="ORF">HW566_00830</name>
</gene>
<dbReference type="Pfam" id="PF00892">
    <property type="entry name" value="EamA"/>
    <property type="match status" value="1"/>
</dbReference>
<feature type="transmembrane region" description="Helical" evidence="2">
    <location>
        <begin position="124"/>
        <end position="144"/>
    </location>
</feature>